<proteinExistence type="inferred from homology"/>
<feature type="domain" description="Alpha-D-phosphohexomutase alpha/beta/alpha" evidence="9">
    <location>
        <begin position="7"/>
        <end position="137"/>
    </location>
</feature>
<evidence type="ECO:0000256" key="5">
    <source>
        <dbReference type="ARBA" id="ARBA00022842"/>
    </source>
</evidence>
<reference evidence="12 13" key="1">
    <citation type="journal article" date="2020" name="Biotechnol. Biofuels">
        <title>New insights from the biogas microbiome by comprehensive genome-resolved metagenomics of nearly 1600 species originating from multiple anaerobic digesters.</title>
        <authorList>
            <person name="Campanaro S."/>
            <person name="Treu L."/>
            <person name="Rodriguez-R L.M."/>
            <person name="Kovalovszki A."/>
            <person name="Ziels R.M."/>
            <person name="Maus I."/>
            <person name="Zhu X."/>
            <person name="Kougias P.G."/>
            <person name="Basile A."/>
            <person name="Luo G."/>
            <person name="Schluter A."/>
            <person name="Konstantinidis K.T."/>
            <person name="Angelidaki I."/>
        </authorList>
    </citation>
    <scope>NUCLEOTIDE SEQUENCE [LARGE SCALE GENOMIC DNA]</scope>
    <source>
        <strain evidence="12">AS27yjCOA_165</strain>
    </source>
</reference>
<keyword evidence="3" id="KW-0597">Phosphoprotein</keyword>
<dbReference type="PANTHER" id="PTHR43771:SF1">
    <property type="entry name" value="PHOSPHOMANNOMUTASE"/>
    <property type="match status" value="1"/>
</dbReference>
<dbReference type="PANTHER" id="PTHR43771">
    <property type="entry name" value="PHOSPHOMANNOMUTASE"/>
    <property type="match status" value="1"/>
</dbReference>
<comment type="caution">
    <text evidence="12">The sequence shown here is derived from an EMBL/GenBank/DDBJ whole genome shotgun (WGS) entry which is preliminary data.</text>
</comment>
<organism evidence="12 13">
    <name type="scientific">candidate division WWE3 bacterium</name>
    <dbReference type="NCBI Taxonomy" id="2053526"/>
    <lineage>
        <taxon>Bacteria</taxon>
        <taxon>Katanobacteria</taxon>
    </lineage>
</organism>
<evidence type="ECO:0000256" key="6">
    <source>
        <dbReference type="ARBA" id="ARBA00023235"/>
    </source>
</evidence>
<comment type="cofactor">
    <cofactor evidence="1">
        <name>Mg(2+)</name>
        <dbReference type="ChEBI" id="CHEBI:18420"/>
    </cofactor>
</comment>
<evidence type="ECO:0000256" key="1">
    <source>
        <dbReference type="ARBA" id="ARBA00001946"/>
    </source>
</evidence>
<feature type="domain" description="Alpha-D-phosphohexomutase alpha/beta/alpha" evidence="11">
    <location>
        <begin position="255"/>
        <end position="362"/>
    </location>
</feature>
<comment type="similarity">
    <text evidence="2 7">Belongs to the phosphohexose mutase family.</text>
</comment>
<evidence type="ECO:0000256" key="2">
    <source>
        <dbReference type="ARBA" id="ARBA00010231"/>
    </source>
</evidence>
<dbReference type="Pfam" id="PF02880">
    <property type="entry name" value="PGM_PMM_III"/>
    <property type="match status" value="1"/>
</dbReference>
<dbReference type="Gene3D" id="3.30.310.50">
    <property type="entry name" value="Alpha-D-phosphohexomutase, C-terminal domain"/>
    <property type="match status" value="1"/>
</dbReference>
<keyword evidence="5 7" id="KW-0460">Magnesium</keyword>
<accession>A0A7X9DJL5</accession>
<dbReference type="Gene3D" id="3.40.120.10">
    <property type="entry name" value="Alpha-D-Glucose-1,6-Bisphosphate, subunit A, domain 3"/>
    <property type="match status" value="3"/>
</dbReference>
<dbReference type="PRINTS" id="PR00509">
    <property type="entry name" value="PGMPMM"/>
</dbReference>
<evidence type="ECO:0000313" key="12">
    <source>
        <dbReference type="EMBL" id="NMB69671.1"/>
    </source>
</evidence>
<dbReference type="SUPFAM" id="SSF55957">
    <property type="entry name" value="Phosphoglucomutase, C-terminal domain"/>
    <property type="match status" value="1"/>
</dbReference>
<evidence type="ECO:0000259" key="10">
    <source>
        <dbReference type="Pfam" id="PF02879"/>
    </source>
</evidence>
<dbReference type="Pfam" id="PF02878">
    <property type="entry name" value="PGM_PMM_I"/>
    <property type="match status" value="1"/>
</dbReference>
<dbReference type="AlphaFoldDB" id="A0A7X9DJL5"/>
<evidence type="ECO:0000256" key="3">
    <source>
        <dbReference type="ARBA" id="ARBA00022553"/>
    </source>
</evidence>
<dbReference type="GO" id="GO:0000287">
    <property type="term" value="F:magnesium ion binding"/>
    <property type="evidence" value="ECO:0007669"/>
    <property type="project" value="InterPro"/>
</dbReference>
<dbReference type="InterPro" id="IPR005844">
    <property type="entry name" value="A-D-PHexomutase_a/b/a-I"/>
</dbReference>
<keyword evidence="6" id="KW-0413">Isomerase</keyword>
<dbReference type="InterPro" id="IPR016066">
    <property type="entry name" value="A-D-PHexomutase_CS"/>
</dbReference>
<feature type="domain" description="Alpha-D-phosphohexomutase C-terminal" evidence="8">
    <location>
        <begin position="369"/>
        <end position="440"/>
    </location>
</feature>
<dbReference type="InterPro" id="IPR005841">
    <property type="entry name" value="Alpha-D-phosphohexomutase_SF"/>
</dbReference>
<keyword evidence="4 7" id="KW-0479">Metal-binding</keyword>
<sequence length="461" mass="51874">MDIPETNFRAYDIRGIYPEEIDELKMEHIGKALAKMFYDRQIKNVVVGRDNRENSEITTSGLIKGLLSSGINVNYTGITTHPAMHYFTFIGFDAAINVTASHNPSNYTGIKVDFEKAMPLYGDELKKVHDIIAREDYVKGKGVFNQHGLNTQYVDMLSHKFRIKNKIKVALDCGGGATSEIAPRTFNKIGAYVSPLFCDLSDKNVHEVPNPESFGFMQEVRKHTVDSYSNIGIGLDGDGDRLGVVDEKGHIYKIDQIALLLIKHIMPKHKNGQIIYDVKSTQLIEQTAKKYGGVPKIMQTGRSYVLKEMFAGNAVLGVELSGHVYIKDDYFGFDDAIYTACRLISILDKEEKPLSELMNEFPKLASTPEISVPCPDDQKFDVIKDLQRRALENKKFLDVNTMDGIRVKTSETGWFLIRAKNTTPLLSLVFEGKDMGEVQDNMQIVTNLLKDYKSVDLTNFS</sequence>
<dbReference type="Pfam" id="PF02879">
    <property type="entry name" value="PGM_PMM_II"/>
    <property type="match status" value="1"/>
</dbReference>
<dbReference type="Proteomes" id="UP000526033">
    <property type="component" value="Unassembled WGS sequence"/>
</dbReference>
<evidence type="ECO:0000256" key="4">
    <source>
        <dbReference type="ARBA" id="ARBA00022723"/>
    </source>
</evidence>
<gene>
    <name evidence="12" type="ORF">GYA27_00505</name>
</gene>
<dbReference type="CDD" id="cd03089">
    <property type="entry name" value="PMM_PGM"/>
    <property type="match status" value="1"/>
</dbReference>
<protein>
    <submittedName>
        <fullName evidence="12">Phosphomannomutase/phosphoglucomutase</fullName>
    </submittedName>
</protein>
<evidence type="ECO:0000259" key="8">
    <source>
        <dbReference type="Pfam" id="PF00408"/>
    </source>
</evidence>
<evidence type="ECO:0000259" key="9">
    <source>
        <dbReference type="Pfam" id="PF02878"/>
    </source>
</evidence>
<evidence type="ECO:0000259" key="11">
    <source>
        <dbReference type="Pfam" id="PF02880"/>
    </source>
</evidence>
<dbReference type="InterPro" id="IPR005846">
    <property type="entry name" value="A-D-PHexomutase_a/b/a-III"/>
</dbReference>
<dbReference type="EMBL" id="JAAZNL010000004">
    <property type="protein sequence ID" value="NMB69671.1"/>
    <property type="molecule type" value="Genomic_DNA"/>
</dbReference>
<evidence type="ECO:0000256" key="7">
    <source>
        <dbReference type="RuleBase" id="RU004326"/>
    </source>
</evidence>
<name>A0A7X9DJL5_UNCKA</name>
<dbReference type="InterPro" id="IPR005843">
    <property type="entry name" value="A-D-PHexomutase_C"/>
</dbReference>
<dbReference type="SUPFAM" id="SSF53738">
    <property type="entry name" value="Phosphoglucomutase, first 3 domains"/>
    <property type="match status" value="3"/>
</dbReference>
<dbReference type="GO" id="GO:0016868">
    <property type="term" value="F:intramolecular phosphotransferase activity"/>
    <property type="evidence" value="ECO:0007669"/>
    <property type="project" value="InterPro"/>
</dbReference>
<dbReference type="PROSITE" id="PS00710">
    <property type="entry name" value="PGM_PMM"/>
    <property type="match status" value="1"/>
</dbReference>
<feature type="domain" description="Alpha-D-phosphohexomutase alpha/beta/alpha" evidence="10">
    <location>
        <begin position="152"/>
        <end position="249"/>
    </location>
</feature>
<evidence type="ECO:0000313" key="13">
    <source>
        <dbReference type="Proteomes" id="UP000526033"/>
    </source>
</evidence>
<dbReference type="GO" id="GO:0005975">
    <property type="term" value="P:carbohydrate metabolic process"/>
    <property type="evidence" value="ECO:0007669"/>
    <property type="project" value="InterPro"/>
</dbReference>
<dbReference type="InterPro" id="IPR016055">
    <property type="entry name" value="A-D-PHexomutase_a/b/a-I/II/III"/>
</dbReference>
<dbReference type="Pfam" id="PF00408">
    <property type="entry name" value="PGM_PMM_IV"/>
    <property type="match status" value="1"/>
</dbReference>
<dbReference type="InterPro" id="IPR005845">
    <property type="entry name" value="A-D-PHexomutase_a/b/a-II"/>
</dbReference>
<dbReference type="InterPro" id="IPR036900">
    <property type="entry name" value="A-D-PHexomutase_C_sf"/>
</dbReference>